<evidence type="ECO:0000313" key="2">
    <source>
        <dbReference type="Proteomes" id="UP001060215"/>
    </source>
</evidence>
<sequence>MLDELLKVKATSGGWPEVVAKVPLEITGGCRKVAGGQKGRRTVAVGLNGRMAKSLEVVDKGGWHSANVEGEFGKLMGQLLAVAAVVFLAATGFVLYFEGCFLVYKGQVTLKCFGDNI</sequence>
<evidence type="ECO:0000313" key="1">
    <source>
        <dbReference type="EMBL" id="KAI7995546.1"/>
    </source>
</evidence>
<protein>
    <submittedName>
        <fullName evidence="1">Uncharacterized protein</fullName>
    </submittedName>
</protein>
<dbReference type="Proteomes" id="UP001060215">
    <property type="component" value="Chromosome 12"/>
</dbReference>
<keyword evidence="2" id="KW-1185">Reference proteome</keyword>
<accession>A0ACC0G367</accession>
<organism evidence="1 2">
    <name type="scientific">Camellia lanceoleosa</name>
    <dbReference type="NCBI Taxonomy" id="1840588"/>
    <lineage>
        <taxon>Eukaryota</taxon>
        <taxon>Viridiplantae</taxon>
        <taxon>Streptophyta</taxon>
        <taxon>Embryophyta</taxon>
        <taxon>Tracheophyta</taxon>
        <taxon>Spermatophyta</taxon>
        <taxon>Magnoliopsida</taxon>
        <taxon>eudicotyledons</taxon>
        <taxon>Gunneridae</taxon>
        <taxon>Pentapetalae</taxon>
        <taxon>asterids</taxon>
        <taxon>Ericales</taxon>
        <taxon>Theaceae</taxon>
        <taxon>Camellia</taxon>
    </lineage>
</organism>
<dbReference type="EMBL" id="CM045769">
    <property type="protein sequence ID" value="KAI7995546.1"/>
    <property type="molecule type" value="Genomic_DNA"/>
</dbReference>
<name>A0ACC0G367_9ERIC</name>
<gene>
    <name evidence="1" type="ORF">LOK49_LG11G00500</name>
</gene>
<comment type="caution">
    <text evidence="1">The sequence shown here is derived from an EMBL/GenBank/DDBJ whole genome shotgun (WGS) entry which is preliminary data.</text>
</comment>
<reference evidence="1 2" key="1">
    <citation type="journal article" date="2022" name="Plant J.">
        <title>Chromosome-level genome of Camellia lanceoleosa provides a valuable resource for understanding genome evolution and self-incompatibility.</title>
        <authorList>
            <person name="Gong W."/>
            <person name="Xiao S."/>
            <person name="Wang L."/>
            <person name="Liao Z."/>
            <person name="Chang Y."/>
            <person name="Mo W."/>
            <person name="Hu G."/>
            <person name="Li W."/>
            <person name="Zhao G."/>
            <person name="Zhu H."/>
            <person name="Hu X."/>
            <person name="Ji K."/>
            <person name="Xiang X."/>
            <person name="Song Q."/>
            <person name="Yuan D."/>
            <person name="Jin S."/>
            <person name="Zhang L."/>
        </authorList>
    </citation>
    <scope>NUCLEOTIDE SEQUENCE [LARGE SCALE GENOMIC DNA]</scope>
    <source>
        <strain evidence="1">SQ_2022a</strain>
    </source>
</reference>
<proteinExistence type="predicted"/>